<keyword evidence="11" id="KW-0915">Sodium</keyword>
<evidence type="ECO:0000256" key="5">
    <source>
        <dbReference type="ARBA" id="ARBA00022989"/>
    </source>
</evidence>
<proteinExistence type="inferred from homology"/>
<feature type="transmembrane region" description="Helical" evidence="11">
    <location>
        <begin position="42"/>
        <end position="62"/>
    </location>
</feature>
<dbReference type="GO" id="GO:0062054">
    <property type="term" value="F:fluoride channel activity"/>
    <property type="evidence" value="ECO:0007669"/>
    <property type="project" value="UniProtKB-UniRule"/>
</dbReference>
<evidence type="ECO:0000256" key="1">
    <source>
        <dbReference type="ARBA" id="ARBA00004651"/>
    </source>
</evidence>
<dbReference type="Proteomes" id="UP000320386">
    <property type="component" value="Chromosome"/>
</dbReference>
<dbReference type="GO" id="GO:0005886">
    <property type="term" value="C:plasma membrane"/>
    <property type="evidence" value="ECO:0007669"/>
    <property type="project" value="UniProtKB-SubCell"/>
</dbReference>
<evidence type="ECO:0000256" key="4">
    <source>
        <dbReference type="ARBA" id="ARBA00022692"/>
    </source>
</evidence>
<keyword evidence="4 11" id="KW-0812">Transmembrane</keyword>
<evidence type="ECO:0000256" key="11">
    <source>
        <dbReference type="HAMAP-Rule" id="MF_00454"/>
    </source>
</evidence>
<evidence type="ECO:0000256" key="7">
    <source>
        <dbReference type="ARBA" id="ARBA00023136"/>
    </source>
</evidence>
<evidence type="ECO:0000313" key="13">
    <source>
        <dbReference type="Proteomes" id="UP000320386"/>
    </source>
</evidence>
<keyword evidence="11" id="KW-0479">Metal-binding</keyword>
<keyword evidence="13" id="KW-1185">Reference proteome</keyword>
<keyword evidence="2 11" id="KW-1003">Cell membrane</keyword>
<dbReference type="GO" id="GO:0046872">
    <property type="term" value="F:metal ion binding"/>
    <property type="evidence" value="ECO:0007669"/>
    <property type="project" value="UniProtKB-KW"/>
</dbReference>
<evidence type="ECO:0000256" key="6">
    <source>
        <dbReference type="ARBA" id="ARBA00023065"/>
    </source>
</evidence>
<dbReference type="OrthoDB" id="9815830at2"/>
<keyword evidence="6 11" id="KW-0406">Ion transport</keyword>
<dbReference type="Pfam" id="PF02537">
    <property type="entry name" value="CRCB"/>
    <property type="match status" value="1"/>
</dbReference>
<dbReference type="PANTHER" id="PTHR28259">
    <property type="entry name" value="FLUORIDE EXPORT PROTEIN 1-RELATED"/>
    <property type="match status" value="1"/>
</dbReference>
<comment type="subcellular location">
    <subcellularLocation>
        <location evidence="1 11">Cell membrane</location>
        <topology evidence="1 11">Multi-pass membrane protein</topology>
    </subcellularLocation>
</comment>
<dbReference type="PANTHER" id="PTHR28259:SF1">
    <property type="entry name" value="FLUORIDE EXPORT PROTEIN 1-RELATED"/>
    <property type="match status" value="1"/>
</dbReference>
<dbReference type="HAMAP" id="MF_00454">
    <property type="entry name" value="FluC"/>
    <property type="match status" value="1"/>
</dbReference>
<dbReference type="EMBL" id="CP036280">
    <property type="protein sequence ID" value="QDU72090.1"/>
    <property type="molecule type" value="Genomic_DNA"/>
</dbReference>
<evidence type="ECO:0000256" key="2">
    <source>
        <dbReference type="ARBA" id="ARBA00022475"/>
    </source>
</evidence>
<keyword evidence="7 11" id="KW-0472">Membrane</keyword>
<reference evidence="12 13" key="1">
    <citation type="submission" date="2019-02" db="EMBL/GenBank/DDBJ databases">
        <title>Deep-cultivation of Planctomycetes and their phenomic and genomic characterization uncovers novel biology.</title>
        <authorList>
            <person name="Wiegand S."/>
            <person name="Jogler M."/>
            <person name="Boedeker C."/>
            <person name="Pinto D."/>
            <person name="Vollmers J."/>
            <person name="Rivas-Marin E."/>
            <person name="Kohn T."/>
            <person name="Peeters S.H."/>
            <person name="Heuer A."/>
            <person name="Rast P."/>
            <person name="Oberbeckmann S."/>
            <person name="Bunk B."/>
            <person name="Jeske O."/>
            <person name="Meyerdierks A."/>
            <person name="Storesund J.E."/>
            <person name="Kallscheuer N."/>
            <person name="Luecker S."/>
            <person name="Lage O.M."/>
            <person name="Pohl T."/>
            <person name="Merkel B.J."/>
            <person name="Hornburger P."/>
            <person name="Mueller R.-W."/>
            <person name="Bruemmer F."/>
            <person name="Labrenz M."/>
            <person name="Spormann A.M."/>
            <person name="Op den Camp H."/>
            <person name="Overmann J."/>
            <person name="Amann R."/>
            <person name="Jetten M.S.M."/>
            <person name="Mascher T."/>
            <person name="Medema M.H."/>
            <person name="Devos D.P."/>
            <person name="Kaster A.-K."/>
            <person name="Ovreas L."/>
            <person name="Rohde M."/>
            <person name="Galperin M.Y."/>
            <person name="Jogler C."/>
        </authorList>
    </citation>
    <scope>NUCLEOTIDE SEQUENCE [LARGE SCALE GENOMIC DNA]</scope>
    <source>
        <strain evidence="12 13">Pan265</strain>
    </source>
</reference>
<keyword evidence="8 11" id="KW-0407">Ion channel</keyword>
<comment type="activity regulation">
    <text evidence="11">Na(+) is not transported, but it plays an essential structural role and its presence is essential for fluoride channel function.</text>
</comment>
<dbReference type="KEGG" id="mcad:Pan265_19520"/>
<dbReference type="AlphaFoldDB" id="A0A518BYP8"/>
<feature type="binding site" evidence="11">
    <location>
        <position position="85"/>
    </location>
    <ligand>
        <name>Na(+)</name>
        <dbReference type="ChEBI" id="CHEBI:29101"/>
        <note>structural</note>
    </ligand>
</feature>
<evidence type="ECO:0000256" key="10">
    <source>
        <dbReference type="ARBA" id="ARBA00035585"/>
    </source>
</evidence>
<protein>
    <recommendedName>
        <fullName evidence="11">Fluoride-specific ion channel FluC</fullName>
    </recommendedName>
</protein>
<evidence type="ECO:0000313" key="12">
    <source>
        <dbReference type="EMBL" id="QDU72090.1"/>
    </source>
</evidence>
<evidence type="ECO:0000256" key="9">
    <source>
        <dbReference type="ARBA" id="ARBA00035120"/>
    </source>
</evidence>
<sequence>MSELLKLGLIGLAGGLGAVSRYGVNALCAWGLRGWGAPGWVWGTLVANVAGCFAFGLVWALTESRWPGAEGVRYVVLVGFLGSFTTFSTFGFEALGFGVNHRYGMMAVHVLAHVILGVLGVWLGMMLGGRTPSL</sequence>
<keyword evidence="5 11" id="KW-1133">Transmembrane helix</keyword>
<organism evidence="12 13">
    <name type="scientific">Mucisphaera calidilacus</name>
    <dbReference type="NCBI Taxonomy" id="2527982"/>
    <lineage>
        <taxon>Bacteria</taxon>
        <taxon>Pseudomonadati</taxon>
        <taxon>Planctomycetota</taxon>
        <taxon>Phycisphaerae</taxon>
        <taxon>Phycisphaerales</taxon>
        <taxon>Phycisphaeraceae</taxon>
        <taxon>Mucisphaera</taxon>
    </lineage>
</organism>
<name>A0A518BYP8_9BACT</name>
<dbReference type="InterPro" id="IPR003691">
    <property type="entry name" value="FluC"/>
</dbReference>
<keyword evidence="11" id="KW-0813">Transport</keyword>
<comment type="catalytic activity">
    <reaction evidence="10">
        <text>fluoride(in) = fluoride(out)</text>
        <dbReference type="Rhea" id="RHEA:76159"/>
        <dbReference type="ChEBI" id="CHEBI:17051"/>
    </reaction>
    <physiologicalReaction direction="left-to-right" evidence="10">
        <dbReference type="Rhea" id="RHEA:76160"/>
    </physiologicalReaction>
</comment>
<gene>
    <name evidence="11" type="primary">fluC</name>
    <name evidence="11" type="synonym">crcB</name>
    <name evidence="12" type="ORF">Pan265_19520</name>
</gene>
<feature type="transmembrane region" description="Helical" evidence="11">
    <location>
        <begin position="103"/>
        <end position="125"/>
    </location>
</feature>
<feature type="transmembrane region" description="Helical" evidence="11">
    <location>
        <begin position="74"/>
        <end position="97"/>
    </location>
</feature>
<dbReference type="GO" id="GO:0140114">
    <property type="term" value="P:cellular detoxification of fluoride"/>
    <property type="evidence" value="ECO:0007669"/>
    <property type="project" value="UniProtKB-UniRule"/>
</dbReference>
<comment type="similarity">
    <text evidence="9 11">Belongs to the fluoride channel Fluc/FEX (TC 1.A.43) family.</text>
</comment>
<feature type="binding site" evidence="11">
    <location>
        <position position="82"/>
    </location>
    <ligand>
        <name>Na(+)</name>
        <dbReference type="ChEBI" id="CHEBI:29101"/>
        <note>structural</note>
    </ligand>
</feature>
<keyword evidence="3" id="KW-0997">Cell inner membrane</keyword>
<comment type="function">
    <text evidence="11">Fluoride-specific ion channel. Important for reducing fluoride concentration in the cell, thus reducing its toxicity.</text>
</comment>
<evidence type="ECO:0000256" key="3">
    <source>
        <dbReference type="ARBA" id="ARBA00022519"/>
    </source>
</evidence>
<accession>A0A518BYP8</accession>
<dbReference type="RefSeq" id="WP_145446271.1">
    <property type="nucleotide sequence ID" value="NZ_CP036280.1"/>
</dbReference>
<evidence type="ECO:0000256" key="8">
    <source>
        <dbReference type="ARBA" id="ARBA00023303"/>
    </source>
</evidence>